<comment type="caution">
    <text evidence="2">The sequence shown here is derived from an EMBL/GenBank/DDBJ whole genome shotgun (WGS) entry which is preliminary data.</text>
</comment>
<organism evidence="2 3">
    <name type="scientific">Brachionus calyciflorus</name>
    <dbReference type="NCBI Taxonomy" id="104777"/>
    <lineage>
        <taxon>Eukaryota</taxon>
        <taxon>Metazoa</taxon>
        <taxon>Spiralia</taxon>
        <taxon>Gnathifera</taxon>
        <taxon>Rotifera</taxon>
        <taxon>Eurotatoria</taxon>
        <taxon>Monogononta</taxon>
        <taxon>Pseudotrocha</taxon>
        <taxon>Ploima</taxon>
        <taxon>Brachionidae</taxon>
        <taxon>Brachionus</taxon>
    </lineage>
</organism>
<protein>
    <submittedName>
        <fullName evidence="2">Uncharacterized protein</fullName>
    </submittedName>
</protein>
<feature type="coiled-coil region" evidence="1">
    <location>
        <begin position="328"/>
        <end position="355"/>
    </location>
</feature>
<name>A0A813MTV0_9BILA</name>
<evidence type="ECO:0000313" key="2">
    <source>
        <dbReference type="EMBL" id="CAF0727711.1"/>
    </source>
</evidence>
<accession>A0A813MTV0</accession>
<keyword evidence="3" id="KW-1185">Reference proteome</keyword>
<gene>
    <name evidence="2" type="ORF">OXX778_LOCUS2628</name>
</gene>
<dbReference type="Proteomes" id="UP000663879">
    <property type="component" value="Unassembled WGS sequence"/>
</dbReference>
<dbReference type="AlphaFoldDB" id="A0A813MTV0"/>
<proteinExistence type="predicted"/>
<dbReference type="EMBL" id="CAJNOC010000211">
    <property type="protein sequence ID" value="CAF0727711.1"/>
    <property type="molecule type" value="Genomic_DNA"/>
</dbReference>
<evidence type="ECO:0000313" key="3">
    <source>
        <dbReference type="Proteomes" id="UP000663879"/>
    </source>
</evidence>
<evidence type="ECO:0000256" key="1">
    <source>
        <dbReference type="SAM" id="Coils"/>
    </source>
</evidence>
<reference evidence="2" key="1">
    <citation type="submission" date="2021-02" db="EMBL/GenBank/DDBJ databases">
        <authorList>
            <person name="Nowell W R."/>
        </authorList>
    </citation>
    <scope>NUCLEOTIDE SEQUENCE</scope>
    <source>
        <strain evidence="2">Ploen Becks lab</strain>
    </source>
</reference>
<keyword evidence="1" id="KW-0175">Coiled coil</keyword>
<sequence length="371" mass="43638">MIEHFETQTDTFRTETNTVRTLSKTVLENVRTSVETCSNTCWKMFEQVLKHVRTRVGKCSNSSLTYFSFELSGPTHKTGYYTMELLSYSSNGNYVNDILDLLNEVDFNENLDIVQKCKAYNYFLDEEHKTNRKNNIVYDNLRKIFTENNGNSHHIYNLLRFDNQIYKLKTYDDYKKLMIRWPQDSFETGVFVKSKPIELKIFIHGVKKNLKINHNSSIVKELTENYDLSISGQHFCFSSKCVKYTQKLFQINKFVLKILLGENLIKNERDIAQDSNGQTPKSQDSLNEIENIINDRLNLFNSRILELEDQTSIQNENLNEIKEFKSSLKLTQETLSHLSNNIEKTKNEILDLFETSKHLHSNYEWIMDKFG</sequence>